<dbReference type="Proteomes" id="UP000621560">
    <property type="component" value="Unassembled WGS sequence"/>
</dbReference>
<evidence type="ECO:0000313" key="5">
    <source>
        <dbReference type="Proteomes" id="UP000621560"/>
    </source>
</evidence>
<sequence length="477" mass="50461">MMKIFGRTMRRGMPPAFLLALGLLLAAPSGAGAAASATGTTRTIAEVTIDGARIAWSAPPYVSGGVTMVPLREAAEALGAHVRWDAELRAAVMERDGDRIVHRGGTAVFAHNKAELTAQAASRIEHGVMMVPLRGLADALKATLSVSRSAAPGEGYVIDAQPDEVSVLATELQAADAYLIGQDYSGLALVAVGGDTLLRKGYGLARDGVLNRPDMRSRIASISKSFTAAAVLQLVQSGKLALTDSIERYVPGLPGGEAITIHMLLSHTSGLPSNFTREAGRPLAETVDEIRTKTLAFEPGSDFKYSNNGYVVLAYLIERLSGMSYGDFVAQRLTGPAGLMGTAEATPETPVIAGHIPAADGGWEEAAYYVSQSGTGTLYSTVDDLLRWDAALLAHELLDETLTEAMYTPYSAKSYGYGWMIGELADETRTLFHNGSGTGYSTGILRIPEQELTIILLGNRAGLDTLALMEGVRQAMP</sequence>
<dbReference type="Pfam" id="PF07833">
    <property type="entry name" value="Cu_amine_oxidN1"/>
    <property type="match status" value="1"/>
</dbReference>
<feature type="domain" description="Copper amine oxidase-like N-terminal" evidence="3">
    <location>
        <begin position="49"/>
        <end position="147"/>
    </location>
</feature>
<dbReference type="GO" id="GO:0016787">
    <property type="term" value="F:hydrolase activity"/>
    <property type="evidence" value="ECO:0007669"/>
    <property type="project" value="UniProtKB-KW"/>
</dbReference>
<evidence type="ECO:0000313" key="4">
    <source>
        <dbReference type="EMBL" id="MBD2844319.1"/>
    </source>
</evidence>
<dbReference type="RefSeq" id="WP_190914891.1">
    <property type="nucleotide sequence ID" value="NZ_JACXIZ010000010.1"/>
</dbReference>
<gene>
    <name evidence="4" type="ORF">IDH44_03885</name>
</gene>
<keyword evidence="1" id="KW-0732">Signal</keyword>
<feature type="domain" description="Beta-lactamase-related" evidence="2">
    <location>
        <begin position="182"/>
        <end position="463"/>
    </location>
</feature>
<name>A0A927GQA5_9BACL</name>
<dbReference type="PANTHER" id="PTHR46825">
    <property type="entry name" value="D-ALANYL-D-ALANINE-CARBOXYPEPTIDASE/ENDOPEPTIDASE AMPH"/>
    <property type="match status" value="1"/>
</dbReference>
<evidence type="ECO:0000259" key="2">
    <source>
        <dbReference type="Pfam" id="PF00144"/>
    </source>
</evidence>
<comment type="caution">
    <text evidence="4">The sequence shown here is derived from an EMBL/GenBank/DDBJ whole genome shotgun (WGS) entry which is preliminary data.</text>
</comment>
<dbReference type="Pfam" id="PF00144">
    <property type="entry name" value="Beta-lactamase"/>
    <property type="match status" value="1"/>
</dbReference>
<dbReference type="InterPro" id="IPR050491">
    <property type="entry name" value="AmpC-like"/>
</dbReference>
<dbReference type="InterPro" id="IPR036582">
    <property type="entry name" value="Mao_N_sf"/>
</dbReference>
<dbReference type="InterPro" id="IPR001466">
    <property type="entry name" value="Beta-lactam-related"/>
</dbReference>
<protein>
    <submittedName>
        <fullName evidence="4">Serine hydrolase</fullName>
    </submittedName>
</protein>
<accession>A0A927GQA5</accession>
<organism evidence="4 5">
    <name type="scientific">Paenibacillus sabuli</name>
    <dbReference type="NCBI Taxonomy" id="2772509"/>
    <lineage>
        <taxon>Bacteria</taxon>
        <taxon>Bacillati</taxon>
        <taxon>Bacillota</taxon>
        <taxon>Bacilli</taxon>
        <taxon>Bacillales</taxon>
        <taxon>Paenibacillaceae</taxon>
        <taxon>Paenibacillus</taxon>
    </lineage>
</organism>
<proteinExistence type="predicted"/>
<dbReference type="Gene3D" id="3.30.457.10">
    <property type="entry name" value="Copper amine oxidase-like, N-terminal domain"/>
    <property type="match status" value="1"/>
</dbReference>
<feature type="signal peptide" evidence="1">
    <location>
        <begin position="1"/>
        <end position="33"/>
    </location>
</feature>
<reference evidence="4" key="1">
    <citation type="submission" date="2020-09" db="EMBL/GenBank/DDBJ databases">
        <title>A novel bacterium of genus Paenibacillus, isolated from South China Sea.</title>
        <authorList>
            <person name="Huang H."/>
            <person name="Mo K."/>
            <person name="Hu Y."/>
        </authorList>
    </citation>
    <scope>NUCLEOTIDE SEQUENCE</scope>
    <source>
        <strain evidence="4">IB182496</strain>
    </source>
</reference>
<evidence type="ECO:0000259" key="3">
    <source>
        <dbReference type="Pfam" id="PF07833"/>
    </source>
</evidence>
<dbReference type="PANTHER" id="PTHR46825:SF9">
    <property type="entry name" value="BETA-LACTAMASE-RELATED DOMAIN-CONTAINING PROTEIN"/>
    <property type="match status" value="1"/>
</dbReference>
<dbReference type="SUPFAM" id="SSF55383">
    <property type="entry name" value="Copper amine oxidase, domain N"/>
    <property type="match status" value="1"/>
</dbReference>
<evidence type="ECO:0000256" key="1">
    <source>
        <dbReference type="SAM" id="SignalP"/>
    </source>
</evidence>
<keyword evidence="5" id="KW-1185">Reference proteome</keyword>
<feature type="chain" id="PRO_5037849240" evidence="1">
    <location>
        <begin position="34"/>
        <end position="477"/>
    </location>
</feature>
<keyword evidence="4" id="KW-0378">Hydrolase</keyword>
<dbReference type="AlphaFoldDB" id="A0A927GQA5"/>
<dbReference type="InterPro" id="IPR012338">
    <property type="entry name" value="Beta-lactam/transpept-like"/>
</dbReference>
<dbReference type="Gene3D" id="3.40.710.10">
    <property type="entry name" value="DD-peptidase/beta-lactamase superfamily"/>
    <property type="match status" value="1"/>
</dbReference>
<dbReference type="SUPFAM" id="SSF56601">
    <property type="entry name" value="beta-lactamase/transpeptidase-like"/>
    <property type="match status" value="1"/>
</dbReference>
<dbReference type="InterPro" id="IPR012854">
    <property type="entry name" value="Cu_amine_oxidase-like_N"/>
</dbReference>
<dbReference type="EMBL" id="JACXIZ010000010">
    <property type="protein sequence ID" value="MBD2844319.1"/>
    <property type="molecule type" value="Genomic_DNA"/>
</dbReference>